<sequence>MVFDDKDLRPVRGMKDLTPEEYYPMLQVFDKLARVAESFGYLRVETPALEHYEILKAKAGEDVINEIYYFKDKAGREVGLRFDMTVPVARVVSYRVDVPKPIRWYYITKVWRYDEPQHGRYREFHQFGIEFIGSSSVRADAEVLTVGVEALKALNIGDFRVRINDRRIIDQLLSKLGISNELKPSVLRVMDKRGKVPDDEILRMLRDLGLSNDTAQEVLRLANTSEGIDKAIDSFKEFGVSDEFIKYYSELIDLLDMYGVRNYMDLDMGIVRGLDYYTGIVFEMYVPDYKLSVGGGGRYDNLIEIYSGKPMPASGFAMGIERLLEVLEQRGSIKRAFPQIDYYVYVLGNDRNYLALGYRLAANLRARGNKVIVDTGEKSLRSALEYASKVNVRYFIIVGPKEVSQGVVRVRDMSNWSERDVPITEFGINAKGE</sequence>
<dbReference type="KEGG" id="vdi:Vdis_0550"/>
<evidence type="ECO:0000256" key="6">
    <source>
        <dbReference type="ARBA" id="ARBA00022917"/>
    </source>
</evidence>
<dbReference type="InterPro" id="IPR045864">
    <property type="entry name" value="aa-tRNA-synth_II/BPL/LPL"/>
</dbReference>
<evidence type="ECO:0000256" key="7">
    <source>
        <dbReference type="ARBA" id="ARBA00023146"/>
    </source>
</evidence>
<dbReference type="AlphaFoldDB" id="E1QUU5"/>
<dbReference type="SUPFAM" id="SSF55681">
    <property type="entry name" value="Class II aaRS and biotin synthetases"/>
    <property type="match status" value="1"/>
</dbReference>
<evidence type="ECO:0000256" key="10">
    <source>
        <dbReference type="PIRSR" id="PIRSR001549-1"/>
    </source>
</evidence>
<feature type="binding site" evidence="10">
    <location>
        <position position="272"/>
    </location>
    <ligand>
        <name>L-histidine</name>
        <dbReference type="ChEBI" id="CHEBI:57595"/>
    </ligand>
</feature>
<dbReference type="Gene3D" id="3.40.50.800">
    <property type="entry name" value="Anticodon-binding domain"/>
    <property type="match status" value="1"/>
</dbReference>
<feature type="binding site" evidence="10">
    <location>
        <position position="112"/>
    </location>
    <ligand>
        <name>L-histidine</name>
        <dbReference type="ChEBI" id="CHEBI:57595"/>
    </ligand>
</feature>
<comment type="catalytic activity">
    <reaction evidence="8 9">
        <text>tRNA(His) + L-histidine + ATP = L-histidyl-tRNA(His) + AMP + diphosphate + H(+)</text>
        <dbReference type="Rhea" id="RHEA:17313"/>
        <dbReference type="Rhea" id="RHEA-COMP:9665"/>
        <dbReference type="Rhea" id="RHEA-COMP:9689"/>
        <dbReference type="ChEBI" id="CHEBI:15378"/>
        <dbReference type="ChEBI" id="CHEBI:30616"/>
        <dbReference type="ChEBI" id="CHEBI:33019"/>
        <dbReference type="ChEBI" id="CHEBI:57595"/>
        <dbReference type="ChEBI" id="CHEBI:78442"/>
        <dbReference type="ChEBI" id="CHEBI:78527"/>
        <dbReference type="ChEBI" id="CHEBI:456215"/>
        <dbReference type="EC" id="6.1.1.21"/>
    </reaction>
</comment>
<keyword evidence="6 9" id="KW-0648">Protein biosynthesis</keyword>
<evidence type="ECO:0000256" key="2">
    <source>
        <dbReference type="ARBA" id="ARBA00008226"/>
    </source>
</evidence>
<reference evidence="13" key="2">
    <citation type="journal article" date="2010" name="Stand. Genomic Sci.">
        <title>Complete genome sequence of Vulcanisaeta distributa type strain (IC-017T).</title>
        <authorList>
            <person name="Mavromatis K."/>
            <person name="Sikorski J."/>
            <person name="Pabst E."/>
            <person name="Teshima H."/>
            <person name="Lapidus A."/>
            <person name="Lucas S."/>
            <person name="Nolan M."/>
            <person name="Glavina Del Rio T."/>
            <person name="Cheng J."/>
            <person name="Bruce D."/>
            <person name="Goodwin L."/>
            <person name="Pitluck S."/>
            <person name="Liolios K."/>
            <person name="Ivanova N."/>
            <person name="Mikhailova N."/>
            <person name="Pati A."/>
            <person name="Chen A."/>
            <person name="Palaniappan K."/>
            <person name="Land M."/>
            <person name="Hauser L."/>
            <person name="Chang Y."/>
            <person name="Jeffries C."/>
            <person name="Rohde M."/>
            <person name="Spring S."/>
            <person name="Goker M."/>
            <person name="Wirth R."/>
            <person name="Woyke T."/>
            <person name="Bristow J."/>
            <person name="Eisen J."/>
            <person name="Markowitz V."/>
            <person name="Hugenholtz P."/>
            <person name="Klenk H."/>
            <person name="Kyrpides N."/>
        </authorList>
    </citation>
    <scope>NUCLEOTIDE SEQUENCE [LARGE SCALE GENOMIC DNA]</scope>
    <source>
        <strain evidence="13">DSM 14429 / JCM 11212 / NBRC 100878 / IC-017</strain>
    </source>
</reference>
<name>E1QUU5_VULDI</name>
<keyword evidence="7 9" id="KW-0030">Aminoacyl-tRNA synthetase</keyword>
<dbReference type="InterPro" id="IPR036621">
    <property type="entry name" value="Anticodon-bd_dom_sf"/>
</dbReference>
<keyword evidence="9" id="KW-0067">ATP-binding</keyword>
<dbReference type="PANTHER" id="PTHR43707:SF1">
    <property type="entry name" value="HISTIDINE--TRNA LIGASE, MITOCHONDRIAL-RELATED"/>
    <property type="match status" value="1"/>
</dbReference>
<dbReference type="InterPro" id="IPR006195">
    <property type="entry name" value="aa-tRNA-synth_II"/>
</dbReference>
<evidence type="ECO:0000256" key="5">
    <source>
        <dbReference type="ARBA" id="ARBA00022741"/>
    </source>
</evidence>
<organism evidence="12 13">
    <name type="scientific">Vulcanisaeta distributa (strain DSM 14429 / JCM 11212 / NBRC 100878 / IC-017)</name>
    <dbReference type="NCBI Taxonomy" id="572478"/>
    <lineage>
        <taxon>Archaea</taxon>
        <taxon>Thermoproteota</taxon>
        <taxon>Thermoprotei</taxon>
        <taxon>Thermoproteales</taxon>
        <taxon>Thermoproteaceae</taxon>
        <taxon>Vulcanisaeta</taxon>
    </lineage>
</organism>
<keyword evidence="5 9" id="KW-0547">Nucleotide-binding</keyword>
<dbReference type="RefSeq" id="WP_013335673.1">
    <property type="nucleotide sequence ID" value="NC_014537.1"/>
</dbReference>
<dbReference type="Gene3D" id="3.30.930.10">
    <property type="entry name" value="Bira Bifunctional Protein, Domain 2"/>
    <property type="match status" value="1"/>
</dbReference>
<dbReference type="Proteomes" id="UP000006681">
    <property type="component" value="Chromosome"/>
</dbReference>
<dbReference type="SUPFAM" id="SSF52954">
    <property type="entry name" value="Class II aaRS ABD-related"/>
    <property type="match status" value="1"/>
</dbReference>
<dbReference type="InterPro" id="IPR041715">
    <property type="entry name" value="HisRS-like_core"/>
</dbReference>
<proteinExistence type="inferred from homology"/>
<dbReference type="InterPro" id="IPR015807">
    <property type="entry name" value="His-tRNA-ligase"/>
</dbReference>
<feature type="binding site" evidence="10">
    <location>
        <position position="130"/>
    </location>
    <ligand>
        <name>L-histidine</name>
        <dbReference type="ChEBI" id="CHEBI:57595"/>
    </ligand>
</feature>
<dbReference type="GO" id="GO:0000105">
    <property type="term" value="P:L-histidine biosynthetic process"/>
    <property type="evidence" value="ECO:0007669"/>
    <property type="project" value="InterPro"/>
</dbReference>
<evidence type="ECO:0000256" key="1">
    <source>
        <dbReference type="ARBA" id="ARBA00004496"/>
    </source>
</evidence>
<dbReference type="InterPro" id="IPR004516">
    <property type="entry name" value="HisRS/HisZ"/>
</dbReference>
<dbReference type="InterPro" id="IPR004154">
    <property type="entry name" value="Anticodon-bd"/>
</dbReference>
<accession>E1QUU5</accession>
<feature type="binding site" evidence="10">
    <location>
        <begin position="83"/>
        <end position="85"/>
    </location>
    <ligand>
        <name>L-histidine</name>
        <dbReference type="ChEBI" id="CHEBI:57595"/>
    </ligand>
</feature>
<evidence type="ECO:0000256" key="8">
    <source>
        <dbReference type="ARBA" id="ARBA00047639"/>
    </source>
</evidence>
<dbReference type="HAMAP" id="MF_00127">
    <property type="entry name" value="His_tRNA_synth"/>
    <property type="match status" value="1"/>
</dbReference>
<gene>
    <name evidence="9" type="primary">hisS</name>
    <name evidence="12" type="ordered locus">Vdis_0550</name>
</gene>
<dbReference type="PANTHER" id="PTHR43707">
    <property type="entry name" value="HISTIDYL-TRNA SYNTHETASE"/>
    <property type="match status" value="1"/>
</dbReference>
<evidence type="ECO:0000256" key="3">
    <source>
        <dbReference type="ARBA" id="ARBA00022490"/>
    </source>
</evidence>
<evidence type="ECO:0000313" key="13">
    <source>
        <dbReference type="Proteomes" id="UP000006681"/>
    </source>
</evidence>
<dbReference type="HAMAP" id="MF_00125">
    <property type="entry name" value="HisZ"/>
    <property type="match status" value="1"/>
</dbReference>
<comment type="subcellular location">
    <subcellularLocation>
        <location evidence="1 9">Cytoplasm</location>
    </subcellularLocation>
</comment>
<keyword evidence="3 9" id="KW-0963">Cytoplasm</keyword>
<dbReference type="Pfam" id="PF03129">
    <property type="entry name" value="HGTP_anticodon"/>
    <property type="match status" value="1"/>
</dbReference>
<dbReference type="GeneID" id="9751470"/>
<reference evidence="12 13" key="1">
    <citation type="journal article" date="2010" name="Stand. Genomic Sci.">
        <title>Complete genome sequence of Vulcanisaeta distributa type strain (IC-017).</title>
        <authorList>
            <person name="Mavromatis K."/>
            <person name="Sikorski J."/>
            <person name="Pabst E."/>
            <person name="Teshima H."/>
            <person name="Lapidus A."/>
            <person name="Lucas S."/>
            <person name="Nolan M."/>
            <person name="Glavina Del Rio T."/>
            <person name="Cheng J.F."/>
            <person name="Bruce D."/>
            <person name="Goodwin L."/>
            <person name="Pitluck S."/>
            <person name="Liolios K."/>
            <person name="Ivanova N."/>
            <person name="Mikhailova N."/>
            <person name="Pati A."/>
            <person name="Chen A."/>
            <person name="Palaniappan K."/>
            <person name="Land M."/>
            <person name="Hauser L."/>
            <person name="Chang Y.J."/>
            <person name="Jeffries C.D."/>
            <person name="Rohde M."/>
            <person name="Spring S."/>
            <person name="Goker M."/>
            <person name="Wirth R."/>
            <person name="Woyke T."/>
            <person name="Bristow J."/>
            <person name="Eisen J.A."/>
            <person name="Markowitz V."/>
            <person name="Hugenholtz P."/>
            <person name="Klenk H.P."/>
            <person name="Kyrpides N.C."/>
        </authorList>
    </citation>
    <scope>NUCLEOTIDE SEQUENCE [LARGE SCALE GENOMIC DNA]</scope>
    <source>
        <strain evidence="13">DSM 14429 / JCM 11212 / NBRC 100878 / IC-017</strain>
    </source>
</reference>
<feature type="binding site" evidence="10">
    <location>
        <position position="126"/>
    </location>
    <ligand>
        <name>L-histidine</name>
        <dbReference type="ChEBI" id="CHEBI:57595"/>
    </ligand>
</feature>
<feature type="domain" description="Aminoacyl-transfer RNA synthetases class-II family profile" evidence="11">
    <location>
        <begin position="12"/>
        <end position="338"/>
    </location>
</feature>
<dbReference type="GO" id="GO:0005737">
    <property type="term" value="C:cytoplasm"/>
    <property type="evidence" value="ECO:0007669"/>
    <property type="project" value="UniProtKB-SubCell"/>
</dbReference>
<feature type="binding site" evidence="10">
    <location>
        <begin position="276"/>
        <end position="277"/>
    </location>
    <ligand>
        <name>L-histidine</name>
        <dbReference type="ChEBI" id="CHEBI:57595"/>
    </ligand>
</feature>
<evidence type="ECO:0000259" key="11">
    <source>
        <dbReference type="PROSITE" id="PS50862"/>
    </source>
</evidence>
<dbReference type="HOGENOM" id="CLU_025113_3_0_2"/>
<dbReference type="GO" id="GO:0005524">
    <property type="term" value="F:ATP binding"/>
    <property type="evidence" value="ECO:0007669"/>
    <property type="project" value="UniProtKB-UniRule"/>
</dbReference>
<dbReference type="STRING" id="572478.Vdis_0550"/>
<dbReference type="GO" id="GO:0004821">
    <property type="term" value="F:histidine-tRNA ligase activity"/>
    <property type="evidence" value="ECO:0007669"/>
    <property type="project" value="UniProtKB-UniRule"/>
</dbReference>
<evidence type="ECO:0000256" key="9">
    <source>
        <dbReference type="HAMAP-Rule" id="MF_00127"/>
    </source>
</evidence>
<dbReference type="NCBIfam" id="TIGR00442">
    <property type="entry name" value="hisS"/>
    <property type="match status" value="1"/>
</dbReference>
<keyword evidence="4 9" id="KW-0436">Ligase</keyword>
<dbReference type="PROSITE" id="PS50862">
    <property type="entry name" value="AA_TRNA_LIGASE_II"/>
    <property type="match status" value="1"/>
</dbReference>
<dbReference type="InterPro" id="IPR004517">
    <property type="entry name" value="HisZ"/>
</dbReference>
<dbReference type="EC" id="6.1.1.21" evidence="9"/>
<comment type="similarity">
    <text evidence="2 9">Belongs to the class-II aminoacyl-tRNA synthetase family.</text>
</comment>
<dbReference type="Pfam" id="PF13393">
    <property type="entry name" value="tRNA-synt_His"/>
    <property type="match status" value="1"/>
</dbReference>
<dbReference type="PIRSF" id="PIRSF001549">
    <property type="entry name" value="His-tRNA_synth"/>
    <property type="match status" value="1"/>
</dbReference>
<keyword evidence="13" id="KW-1185">Reference proteome</keyword>
<protein>
    <recommendedName>
        <fullName evidence="9">Histidine--tRNA ligase</fullName>
        <ecNumber evidence="9">6.1.1.21</ecNumber>
    </recommendedName>
    <alternativeName>
        <fullName evidence="9">Histidyl-tRNA synthetase</fullName>
        <shortName evidence="9">HisRS</shortName>
    </alternativeName>
</protein>
<evidence type="ECO:0000313" key="12">
    <source>
        <dbReference type="EMBL" id="ADN49948.1"/>
    </source>
</evidence>
<dbReference type="CDD" id="cd00773">
    <property type="entry name" value="HisRS-like_core"/>
    <property type="match status" value="1"/>
</dbReference>
<evidence type="ECO:0000256" key="4">
    <source>
        <dbReference type="ARBA" id="ARBA00022598"/>
    </source>
</evidence>
<dbReference type="GO" id="GO:0006427">
    <property type="term" value="P:histidyl-tRNA aminoacylation"/>
    <property type="evidence" value="ECO:0007669"/>
    <property type="project" value="UniProtKB-UniRule"/>
</dbReference>
<dbReference type="eggNOG" id="arCOG00404">
    <property type="taxonomic scope" value="Archaea"/>
</dbReference>
<dbReference type="EMBL" id="CP002100">
    <property type="protein sequence ID" value="ADN49948.1"/>
    <property type="molecule type" value="Genomic_DNA"/>
</dbReference>